<dbReference type="PIRSF" id="PIRSF000521">
    <property type="entry name" value="Transaminase_4ab_Lys_Orn"/>
    <property type="match status" value="1"/>
</dbReference>
<accession>A0A369ASD7</accession>
<dbReference type="Gene3D" id="3.90.1150.10">
    <property type="entry name" value="Aspartate Aminotransferase, domain 1"/>
    <property type="match status" value="1"/>
</dbReference>
<dbReference type="SUPFAM" id="SSF53383">
    <property type="entry name" value="PLP-dependent transferases"/>
    <property type="match status" value="1"/>
</dbReference>
<dbReference type="Proteomes" id="UP000253034">
    <property type="component" value="Unassembled WGS sequence"/>
</dbReference>
<proteinExistence type="inferred from homology"/>
<keyword evidence="5" id="KW-1185">Reference proteome</keyword>
<evidence type="ECO:0000256" key="3">
    <source>
        <dbReference type="RuleBase" id="RU003560"/>
    </source>
</evidence>
<dbReference type="PROSITE" id="PS00600">
    <property type="entry name" value="AA_TRANSFER_CLASS_3"/>
    <property type="match status" value="1"/>
</dbReference>
<dbReference type="AlphaFoldDB" id="A0A369ASD7"/>
<dbReference type="Gene3D" id="3.40.640.10">
    <property type="entry name" value="Type I PLP-dependent aspartate aminotransferase-like (Major domain)"/>
    <property type="match status" value="1"/>
</dbReference>
<evidence type="ECO:0000313" key="4">
    <source>
        <dbReference type="EMBL" id="RCX11127.1"/>
    </source>
</evidence>
<comment type="caution">
    <text evidence="4">The sequence shown here is derived from an EMBL/GenBank/DDBJ whole genome shotgun (WGS) entry which is preliminary data.</text>
</comment>
<dbReference type="InterPro" id="IPR015422">
    <property type="entry name" value="PyrdxlP-dep_Trfase_small"/>
</dbReference>
<keyword evidence="2 3" id="KW-0663">Pyridoxal phosphate</keyword>
<comment type="cofactor">
    <cofactor evidence="1">
        <name>pyridoxal 5'-phosphate</name>
        <dbReference type="ChEBI" id="CHEBI:597326"/>
    </cofactor>
</comment>
<evidence type="ECO:0000256" key="1">
    <source>
        <dbReference type="ARBA" id="ARBA00001933"/>
    </source>
</evidence>
<reference evidence="4 5" key="1">
    <citation type="submission" date="2018-07" db="EMBL/GenBank/DDBJ databases">
        <title>Genomic Encyclopedia of Type Strains, Phase IV (KMG-IV): sequencing the most valuable type-strain genomes for metagenomic binning, comparative biology and taxonomic classification.</title>
        <authorList>
            <person name="Goeker M."/>
        </authorList>
    </citation>
    <scope>NUCLEOTIDE SEQUENCE [LARGE SCALE GENOMIC DNA]</scope>
    <source>
        <strain evidence="4 5">DSM 27016</strain>
    </source>
</reference>
<dbReference type="PANTHER" id="PTHR43713">
    <property type="entry name" value="GLUTAMATE-1-SEMIALDEHYDE 2,1-AMINOMUTASE"/>
    <property type="match status" value="1"/>
</dbReference>
<comment type="similarity">
    <text evidence="3">Belongs to the class-III pyridoxal-phosphate-dependent aminotransferase family.</text>
</comment>
<dbReference type="GO" id="GO:0008483">
    <property type="term" value="F:transaminase activity"/>
    <property type="evidence" value="ECO:0007669"/>
    <property type="project" value="InterPro"/>
</dbReference>
<dbReference type="OrthoDB" id="9807885at2"/>
<dbReference type="GO" id="GO:0030170">
    <property type="term" value="F:pyridoxal phosphate binding"/>
    <property type="evidence" value="ECO:0007669"/>
    <property type="project" value="InterPro"/>
</dbReference>
<dbReference type="InterPro" id="IPR015424">
    <property type="entry name" value="PyrdxlP-dep_Trfase"/>
</dbReference>
<gene>
    <name evidence="4" type="ORF">DFR58_1273</name>
</gene>
<name>A0A369ASD7_9FIRM</name>
<evidence type="ECO:0000256" key="2">
    <source>
        <dbReference type="ARBA" id="ARBA00022898"/>
    </source>
</evidence>
<dbReference type="RefSeq" id="WP_114299225.1">
    <property type="nucleotide sequence ID" value="NZ_QPJT01000027.1"/>
</dbReference>
<dbReference type="Pfam" id="PF00202">
    <property type="entry name" value="Aminotran_3"/>
    <property type="match status" value="1"/>
</dbReference>
<evidence type="ECO:0000313" key="5">
    <source>
        <dbReference type="Proteomes" id="UP000253034"/>
    </source>
</evidence>
<protein>
    <submittedName>
        <fullName evidence="4">Neamine transaminase/2'-deamino-2'-hydroxyneamine transaminase/neomycin C transaminase</fullName>
    </submittedName>
</protein>
<dbReference type="InterPro" id="IPR015421">
    <property type="entry name" value="PyrdxlP-dep_Trfase_major"/>
</dbReference>
<sequence>MKDFSCPQNMYSLKSRDGRNICFAGGDGCYLFDETGKEYVDLWNGFGSVLLGYNDEDIVKGFNYLISNRALSLQAPTSYLKQLSRLLLEDYPHKSQIGIFPTGTSAVRAATLAALQKTGKDFVLSSGYHGWDVMWSKGTRLFEPNSYGVIDFYYIIEKLEELVHLYKDRVAAVVVSPDFSYFGNAFYGKLFSICKENKLLIIVDDVKCGYRYAWGPSLSPEAFPADIYVVSKCIANGARISCLIGNEDIMKHISDFCFTSFFDIYSTASAVITLKKIKERNVQQKIREAGDRLILGVEQIIKKWGLPISITGNGNLFQFVLASSELSEAFYQQCTDNGIALYKDDNQCPSYAFDDNALRKVLSKFEEVLSSMALMFPGLLGKDIPIKRFHLAAYYQTDGCAEAMDYDEKVSLITELLYR</sequence>
<dbReference type="PANTHER" id="PTHR43713:SF3">
    <property type="entry name" value="GLUTAMATE-1-SEMIALDEHYDE 2,1-AMINOMUTASE 1, CHLOROPLASTIC-RELATED"/>
    <property type="match status" value="1"/>
</dbReference>
<dbReference type="InterPro" id="IPR005814">
    <property type="entry name" value="Aminotrans_3"/>
</dbReference>
<dbReference type="EMBL" id="QPJT01000027">
    <property type="protein sequence ID" value="RCX11127.1"/>
    <property type="molecule type" value="Genomic_DNA"/>
</dbReference>
<dbReference type="InterPro" id="IPR049704">
    <property type="entry name" value="Aminotrans_3_PPA_site"/>
</dbReference>
<organism evidence="4 5">
    <name type="scientific">Anaerobacterium chartisolvens</name>
    <dbReference type="NCBI Taxonomy" id="1297424"/>
    <lineage>
        <taxon>Bacteria</taxon>
        <taxon>Bacillati</taxon>
        <taxon>Bacillota</taxon>
        <taxon>Clostridia</taxon>
        <taxon>Eubacteriales</taxon>
        <taxon>Oscillospiraceae</taxon>
        <taxon>Anaerobacterium</taxon>
    </lineage>
</organism>